<evidence type="ECO:0000313" key="2">
    <source>
        <dbReference type="Proteomes" id="UP000824120"/>
    </source>
</evidence>
<evidence type="ECO:0008006" key="3">
    <source>
        <dbReference type="Google" id="ProtNLM"/>
    </source>
</evidence>
<reference evidence="1 2" key="1">
    <citation type="submission" date="2020-09" db="EMBL/GenBank/DDBJ databases">
        <title>De no assembly of potato wild relative species, Solanum commersonii.</title>
        <authorList>
            <person name="Cho K."/>
        </authorList>
    </citation>
    <scope>NUCLEOTIDE SEQUENCE [LARGE SCALE GENOMIC DNA]</scope>
    <source>
        <strain evidence="1">LZ3.2</strain>
        <tissue evidence="1">Leaf</tissue>
    </source>
</reference>
<comment type="caution">
    <text evidence="1">The sequence shown here is derived from an EMBL/GenBank/DDBJ whole genome shotgun (WGS) entry which is preliminary data.</text>
</comment>
<dbReference type="OrthoDB" id="6621980at2759"/>
<gene>
    <name evidence="1" type="ORF">H5410_056953</name>
</gene>
<dbReference type="Proteomes" id="UP000824120">
    <property type="component" value="Chromosome 11"/>
</dbReference>
<dbReference type="PANTHER" id="PTHR11697:SF230">
    <property type="entry name" value="ZINC FINGER, MYM DOMAIN CONTAINING 1"/>
    <property type="match status" value="1"/>
</dbReference>
<keyword evidence="2" id="KW-1185">Reference proteome</keyword>
<name>A0A9J5WLM9_SOLCO</name>
<dbReference type="AlphaFoldDB" id="A0A9J5WLM9"/>
<feature type="non-terminal residue" evidence="1">
    <location>
        <position position="163"/>
    </location>
</feature>
<organism evidence="1 2">
    <name type="scientific">Solanum commersonii</name>
    <name type="common">Commerson's wild potato</name>
    <name type="synonym">Commerson's nightshade</name>
    <dbReference type="NCBI Taxonomy" id="4109"/>
    <lineage>
        <taxon>Eukaryota</taxon>
        <taxon>Viridiplantae</taxon>
        <taxon>Streptophyta</taxon>
        <taxon>Embryophyta</taxon>
        <taxon>Tracheophyta</taxon>
        <taxon>Spermatophyta</taxon>
        <taxon>Magnoliopsida</taxon>
        <taxon>eudicotyledons</taxon>
        <taxon>Gunneridae</taxon>
        <taxon>Pentapetalae</taxon>
        <taxon>asterids</taxon>
        <taxon>lamiids</taxon>
        <taxon>Solanales</taxon>
        <taxon>Solanaceae</taxon>
        <taxon>Solanoideae</taxon>
        <taxon>Solaneae</taxon>
        <taxon>Solanum</taxon>
    </lineage>
</organism>
<protein>
    <recommendedName>
        <fullName evidence="3">DUF4371 domain-containing protein</fullName>
    </recommendedName>
</protein>
<accession>A0A9J5WLM9</accession>
<sequence length="163" mass="18518">YYCLSLREATIDVLAHHSLTLSNVCGQCYDGARNMQGELGGLKMFIRQESRSAHFVHYFTHQLQLILVMVSKKCVQVGELVLSISNILNVLEYLQEALDMVELETGRGLNQELGLIKTGDTHWGSHYKSFGNIISIFDSIVDVLDALVVNARRWKLEQAHRHF</sequence>
<dbReference type="EMBL" id="JACXVP010000011">
    <property type="protein sequence ID" value="KAG5576819.1"/>
    <property type="molecule type" value="Genomic_DNA"/>
</dbReference>
<evidence type="ECO:0000313" key="1">
    <source>
        <dbReference type="EMBL" id="KAG5576819.1"/>
    </source>
</evidence>
<dbReference type="InterPro" id="IPR055298">
    <property type="entry name" value="AtLOH3-like"/>
</dbReference>
<dbReference type="PANTHER" id="PTHR11697">
    <property type="entry name" value="GENERAL TRANSCRIPTION FACTOR 2-RELATED ZINC FINGER PROTEIN"/>
    <property type="match status" value="1"/>
</dbReference>
<proteinExistence type="predicted"/>